<sequence length="386" mass="42196">MLQTLAISRYRSLHDLVVPMGRLNLVTGDNGSGKSSLYRALRLLADTAQGGVAAALAREGGLGSALWAGPAQTSRAMRQGEVPVQGAARSEPVALRLGFAADAFGYAIDLGFPVPSNSAFALDPQIKCESIWAGPFLRGSTVLVERRGPLVRRRNGRHWETVDDRLSVFDSVFSQLADPQRMPEVLTLREMIRAWRFYDHFRTDTDAPARQSPLATRTPVLAQDGRDLAAAWQTIVEVGDEQGLADAVEDAFPGAQVRIECSEGRLHLKFHQHGLLRPLSAAELSDGTLRYLLLIAALHTPRPPPLMVLNEPETSLHPDLLPALGRLIIAATARSQLWVVSHATRLVAALRESPLCNPIALEKQMSRTTLVGQGLLDAPAWYWPER</sequence>
<protein>
    <submittedName>
        <fullName evidence="2">AAA family ATPase</fullName>
    </submittedName>
</protein>
<gene>
    <name evidence="2" type="ORF">PDM28_06260</name>
</gene>
<dbReference type="RefSeq" id="WP_311184196.1">
    <property type="nucleotide sequence ID" value="NZ_CP115543.1"/>
</dbReference>
<proteinExistence type="predicted"/>
<organism evidence="2 3">
    <name type="scientific">Stenotrophomonas aracearum</name>
    <dbReference type="NCBI Taxonomy" id="3003272"/>
    <lineage>
        <taxon>Bacteria</taxon>
        <taxon>Pseudomonadati</taxon>
        <taxon>Pseudomonadota</taxon>
        <taxon>Gammaproteobacteria</taxon>
        <taxon>Lysobacterales</taxon>
        <taxon>Lysobacteraceae</taxon>
        <taxon>Stenotrophomonas</taxon>
    </lineage>
</organism>
<dbReference type="EMBL" id="CP115543">
    <property type="protein sequence ID" value="WNH49906.1"/>
    <property type="molecule type" value="Genomic_DNA"/>
</dbReference>
<dbReference type="InterPro" id="IPR014555">
    <property type="entry name" value="RecF-like"/>
</dbReference>
<evidence type="ECO:0000259" key="1">
    <source>
        <dbReference type="Pfam" id="PF13304"/>
    </source>
</evidence>
<keyword evidence="3" id="KW-1185">Reference proteome</keyword>
<dbReference type="Pfam" id="PF13304">
    <property type="entry name" value="AAA_21"/>
    <property type="match status" value="1"/>
</dbReference>
<dbReference type="PIRSF" id="PIRSF029347">
    <property type="entry name" value="RecF"/>
    <property type="match status" value="1"/>
</dbReference>
<evidence type="ECO:0000313" key="3">
    <source>
        <dbReference type="Proteomes" id="UP001305421"/>
    </source>
</evidence>
<dbReference type="SUPFAM" id="SSF52540">
    <property type="entry name" value="P-loop containing nucleoside triphosphate hydrolases"/>
    <property type="match status" value="1"/>
</dbReference>
<feature type="domain" description="ATPase AAA-type core" evidence="1">
    <location>
        <begin position="23"/>
        <end position="346"/>
    </location>
</feature>
<dbReference type="InterPro" id="IPR003959">
    <property type="entry name" value="ATPase_AAA_core"/>
</dbReference>
<evidence type="ECO:0000313" key="2">
    <source>
        <dbReference type="EMBL" id="WNH49906.1"/>
    </source>
</evidence>
<dbReference type="PANTHER" id="PTHR32182">
    <property type="entry name" value="DNA REPLICATION AND REPAIR PROTEIN RECF"/>
    <property type="match status" value="1"/>
</dbReference>
<dbReference type="Gene3D" id="3.40.50.300">
    <property type="entry name" value="P-loop containing nucleotide triphosphate hydrolases"/>
    <property type="match status" value="2"/>
</dbReference>
<dbReference type="Proteomes" id="UP001305421">
    <property type="component" value="Chromosome"/>
</dbReference>
<dbReference type="InterPro" id="IPR027417">
    <property type="entry name" value="P-loop_NTPase"/>
</dbReference>
<accession>A0ABY9YGY3</accession>
<reference evidence="2 3" key="1">
    <citation type="submission" date="2022-12" db="EMBL/GenBank/DDBJ databases">
        <title>Two new species, Stenotrophomonas aracearum and Stenotrophomonas oahuensis, isolated from Anthurium (Araceae family) in Hawaii.</title>
        <authorList>
            <person name="Chunag S.C."/>
            <person name="Dobhal S."/>
            <person name="Alvarez A."/>
            <person name="Arif M."/>
        </authorList>
    </citation>
    <scope>NUCLEOTIDE SEQUENCE [LARGE SCALE GENOMIC DNA]</scope>
    <source>
        <strain evidence="2 3">A5588</strain>
    </source>
</reference>
<dbReference type="PANTHER" id="PTHR32182:SF25">
    <property type="entry name" value="SLR1056 PROTEIN"/>
    <property type="match status" value="1"/>
</dbReference>
<name>A0ABY9YGY3_9GAMM</name>